<comment type="caution">
    <text evidence="1">The sequence shown here is derived from an EMBL/GenBank/DDBJ whole genome shotgun (WGS) entry which is preliminary data.</text>
</comment>
<name>A0A5B7HLU3_PORTR</name>
<sequence length="127" mass="14054">MADSYFRIHTLNKTPANTTKRTKCAEASSLLHYPPTITTEGLYTAILGLHFRTVPAHFRYGELRLRCVATVAAGHQRHTTVYVRHGQTPSHPNCGLTDSCDGAPSFHTGSQSGRLLLVCEYILKETL</sequence>
<evidence type="ECO:0000313" key="1">
    <source>
        <dbReference type="EMBL" id="MPC70207.1"/>
    </source>
</evidence>
<protein>
    <submittedName>
        <fullName evidence="1">Uncharacterized protein</fullName>
    </submittedName>
</protein>
<gene>
    <name evidence="1" type="ORF">E2C01_064449</name>
</gene>
<accession>A0A5B7HLU3</accession>
<organism evidence="1 2">
    <name type="scientific">Portunus trituberculatus</name>
    <name type="common">Swimming crab</name>
    <name type="synonym">Neptunus trituberculatus</name>
    <dbReference type="NCBI Taxonomy" id="210409"/>
    <lineage>
        <taxon>Eukaryota</taxon>
        <taxon>Metazoa</taxon>
        <taxon>Ecdysozoa</taxon>
        <taxon>Arthropoda</taxon>
        <taxon>Crustacea</taxon>
        <taxon>Multicrustacea</taxon>
        <taxon>Malacostraca</taxon>
        <taxon>Eumalacostraca</taxon>
        <taxon>Eucarida</taxon>
        <taxon>Decapoda</taxon>
        <taxon>Pleocyemata</taxon>
        <taxon>Brachyura</taxon>
        <taxon>Eubrachyura</taxon>
        <taxon>Portunoidea</taxon>
        <taxon>Portunidae</taxon>
        <taxon>Portuninae</taxon>
        <taxon>Portunus</taxon>
    </lineage>
</organism>
<dbReference type="OrthoDB" id="10015491at2759"/>
<evidence type="ECO:0000313" key="2">
    <source>
        <dbReference type="Proteomes" id="UP000324222"/>
    </source>
</evidence>
<keyword evidence="2" id="KW-1185">Reference proteome</keyword>
<dbReference type="AlphaFoldDB" id="A0A5B7HLU3"/>
<dbReference type="Proteomes" id="UP000324222">
    <property type="component" value="Unassembled WGS sequence"/>
</dbReference>
<reference evidence="1 2" key="1">
    <citation type="submission" date="2019-05" db="EMBL/GenBank/DDBJ databases">
        <title>Another draft genome of Portunus trituberculatus and its Hox gene families provides insights of decapod evolution.</title>
        <authorList>
            <person name="Jeong J.-H."/>
            <person name="Song I."/>
            <person name="Kim S."/>
            <person name="Choi T."/>
            <person name="Kim D."/>
            <person name="Ryu S."/>
            <person name="Kim W."/>
        </authorList>
    </citation>
    <scope>NUCLEOTIDE SEQUENCE [LARGE SCALE GENOMIC DNA]</scope>
    <source>
        <tissue evidence="1">Muscle</tissue>
    </source>
</reference>
<dbReference type="EMBL" id="VSRR010030755">
    <property type="protein sequence ID" value="MPC70207.1"/>
    <property type="molecule type" value="Genomic_DNA"/>
</dbReference>
<proteinExistence type="predicted"/>